<organism evidence="3 4">
    <name type="scientific">Meiothermus hypogaeus NBRC 106114</name>
    <dbReference type="NCBI Taxonomy" id="1227553"/>
    <lineage>
        <taxon>Bacteria</taxon>
        <taxon>Thermotogati</taxon>
        <taxon>Deinococcota</taxon>
        <taxon>Deinococci</taxon>
        <taxon>Thermales</taxon>
        <taxon>Thermaceae</taxon>
        <taxon>Meiothermus</taxon>
    </lineage>
</organism>
<evidence type="ECO:0000313" key="3">
    <source>
        <dbReference type="EMBL" id="GEM84059.1"/>
    </source>
</evidence>
<comment type="caution">
    <text evidence="3">The sequence shown here is derived from an EMBL/GenBank/DDBJ whole genome shotgun (WGS) entry which is preliminary data.</text>
</comment>
<keyword evidence="2" id="KW-0732">Signal</keyword>
<evidence type="ECO:0000313" key="4">
    <source>
        <dbReference type="Proteomes" id="UP000321197"/>
    </source>
</evidence>
<evidence type="ECO:0000256" key="1">
    <source>
        <dbReference type="SAM" id="MobiDB-lite"/>
    </source>
</evidence>
<feature type="compositionally biased region" description="Low complexity" evidence="1">
    <location>
        <begin position="110"/>
        <end position="138"/>
    </location>
</feature>
<dbReference type="RefSeq" id="WP_119341275.1">
    <property type="nucleotide sequence ID" value="NZ_BJXL01000075.1"/>
</dbReference>
<sequence length="173" mass="18410">MKNGLAVLLVLALLGWGNALAQTDPQPPAPGSAMTELAAHIEGIGKLLEGENKLTKEQVDLLLPYLRAIRSSAALTPVMAEWYVQQIQAQLTPEQRAAIQPAEATPESANQTTQTGNTSSDSSQNQTNTESSTQTEQTPALALDLNAPNPFAQEPAATRLDEIIARLTQISQA</sequence>
<dbReference type="Proteomes" id="UP000321197">
    <property type="component" value="Unassembled WGS sequence"/>
</dbReference>
<feature type="region of interest" description="Disordered" evidence="1">
    <location>
        <begin position="95"/>
        <end position="154"/>
    </location>
</feature>
<protein>
    <submittedName>
        <fullName evidence="3">Uncharacterized protein</fullName>
    </submittedName>
</protein>
<gene>
    <name evidence="3" type="ORF">MHY01S_22250</name>
</gene>
<name>A0A511R375_9DEIN</name>
<reference evidence="3 4" key="1">
    <citation type="submission" date="2019-07" db="EMBL/GenBank/DDBJ databases">
        <title>Whole genome shotgun sequence of Meiothermus hypogaeus NBRC 106114.</title>
        <authorList>
            <person name="Hosoyama A."/>
            <person name="Uohara A."/>
            <person name="Ohji S."/>
            <person name="Ichikawa N."/>
        </authorList>
    </citation>
    <scope>NUCLEOTIDE SEQUENCE [LARGE SCALE GENOMIC DNA]</scope>
    <source>
        <strain evidence="3 4">NBRC 106114</strain>
    </source>
</reference>
<feature type="signal peptide" evidence="2">
    <location>
        <begin position="1"/>
        <end position="21"/>
    </location>
</feature>
<evidence type="ECO:0000256" key="2">
    <source>
        <dbReference type="SAM" id="SignalP"/>
    </source>
</evidence>
<dbReference type="EMBL" id="BJXL01000075">
    <property type="protein sequence ID" value="GEM84059.1"/>
    <property type="molecule type" value="Genomic_DNA"/>
</dbReference>
<accession>A0A511R375</accession>
<dbReference type="AlphaFoldDB" id="A0A511R375"/>
<feature type="chain" id="PRO_5022069206" evidence="2">
    <location>
        <begin position="22"/>
        <end position="173"/>
    </location>
</feature>
<proteinExistence type="predicted"/>